<evidence type="ECO:0000256" key="4">
    <source>
        <dbReference type="ARBA" id="ARBA00022989"/>
    </source>
</evidence>
<evidence type="ECO:0000313" key="7">
    <source>
        <dbReference type="EMBL" id="ADY47464.1"/>
    </source>
</evidence>
<evidence type="ECO:0000256" key="6">
    <source>
        <dbReference type="RuleBase" id="RU361218"/>
    </source>
</evidence>
<dbReference type="EMBL" id="JI176364">
    <property type="protein sequence ID" value="ADY47464.1"/>
    <property type="molecule type" value="mRNA"/>
</dbReference>
<organism evidence="7">
    <name type="scientific">Ascaris suum</name>
    <name type="common">Pig roundworm</name>
    <name type="synonym">Ascaris lumbricoides</name>
    <dbReference type="NCBI Taxonomy" id="6253"/>
    <lineage>
        <taxon>Eukaryota</taxon>
        <taxon>Metazoa</taxon>
        <taxon>Ecdysozoa</taxon>
        <taxon>Nematoda</taxon>
        <taxon>Chromadorea</taxon>
        <taxon>Rhabditida</taxon>
        <taxon>Spirurina</taxon>
        <taxon>Ascaridomorpha</taxon>
        <taxon>Ascaridoidea</taxon>
        <taxon>Ascarididae</taxon>
        <taxon>Ascaris</taxon>
    </lineage>
</organism>
<keyword evidence="5 6" id="KW-0472">Membrane</keyword>
<dbReference type="PANTHER" id="PTHR19282:SF551">
    <property type="entry name" value="RE08073P-RELATED"/>
    <property type="match status" value="1"/>
</dbReference>
<keyword evidence="4 6" id="KW-1133">Transmembrane helix</keyword>
<dbReference type="InterPro" id="IPR000301">
    <property type="entry name" value="Tetraspanin_animals"/>
</dbReference>
<evidence type="ECO:0000256" key="3">
    <source>
        <dbReference type="ARBA" id="ARBA00022692"/>
    </source>
</evidence>
<dbReference type="PIRSF" id="PIRSF002419">
    <property type="entry name" value="Tetraspanin"/>
    <property type="match status" value="1"/>
</dbReference>
<reference evidence="7" key="1">
    <citation type="journal article" date="2011" name="Genome Res.">
        <title>Deep small RNA sequencing from the nematode Ascaris reveals conservation, functional diversification, and novel developmental profiles.</title>
        <authorList>
            <person name="Wang J."/>
            <person name="Czech B."/>
            <person name="Crunk A."/>
            <person name="Wallace A."/>
            <person name="Mitreva M."/>
            <person name="Hannon G.J."/>
            <person name="Davis R.E."/>
        </authorList>
    </citation>
    <scope>NUCLEOTIDE SEQUENCE</scope>
</reference>
<evidence type="ECO:0000256" key="5">
    <source>
        <dbReference type="ARBA" id="ARBA00023136"/>
    </source>
</evidence>
<evidence type="ECO:0000256" key="1">
    <source>
        <dbReference type="ARBA" id="ARBA00004141"/>
    </source>
</evidence>
<keyword evidence="3 6" id="KW-0812">Transmembrane</keyword>
<sequence length="271" mass="30608">MAAHKGAQCSQMCLLLYTLLFWLSGFALIFLALWALLDPRRSYVLDLVNFAEDEPLLRAAVYVSILTGCITLVVGFIACCGAIKKSRCMIVTLVIFLTIILCAEITIGVLAICYRNKFAGNSMSVYVTSMTHNRYNRDYWVTPLLDAIQFYQHCCGGMGPKDYYKSFWYKTNVLRGTRSFVPASCCKQTQQARAHSIQPVDFMCTTYAYFSSAFNNSVYVEGCHEKLLQWLDVQTTIFASVGFSFAIFQMIGVCTALSLFRHAHGYHYVRA</sequence>
<dbReference type="SUPFAM" id="SSF48652">
    <property type="entry name" value="Tetraspanin"/>
    <property type="match status" value="1"/>
</dbReference>
<proteinExistence type="evidence at transcript level"/>
<dbReference type="PANTHER" id="PTHR19282">
    <property type="entry name" value="TETRASPANIN"/>
    <property type="match status" value="1"/>
</dbReference>
<feature type="transmembrane region" description="Helical" evidence="6">
    <location>
        <begin position="90"/>
        <end position="112"/>
    </location>
</feature>
<comment type="subcellular location">
    <subcellularLocation>
        <location evidence="1 6">Membrane</location>
        <topology evidence="1 6">Multi-pass membrane protein</topology>
    </subcellularLocation>
</comment>
<evidence type="ECO:0000256" key="2">
    <source>
        <dbReference type="ARBA" id="ARBA00006840"/>
    </source>
</evidence>
<dbReference type="InterPro" id="IPR008952">
    <property type="entry name" value="Tetraspanin_EC2_sf"/>
</dbReference>
<accession>F1LBG0</accession>
<dbReference type="InterPro" id="IPR018499">
    <property type="entry name" value="Tetraspanin/Peripherin"/>
</dbReference>
<name>F1LBG0_ASCSU</name>
<dbReference type="Pfam" id="PF00335">
    <property type="entry name" value="Tetraspanin"/>
    <property type="match status" value="1"/>
</dbReference>
<feature type="transmembrane region" description="Helical" evidence="6">
    <location>
        <begin position="12"/>
        <end position="37"/>
    </location>
</feature>
<dbReference type="AlphaFoldDB" id="F1LBG0"/>
<comment type="similarity">
    <text evidence="2 6">Belongs to the tetraspanin (TM4SF) family.</text>
</comment>
<feature type="transmembrane region" description="Helical" evidence="6">
    <location>
        <begin position="237"/>
        <end position="260"/>
    </location>
</feature>
<feature type="transmembrane region" description="Helical" evidence="6">
    <location>
        <begin position="57"/>
        <end position="83"/>
    </location>
</feature>
<dbReference type="Gene3D" id="1.10.1450.10">
    <property type="entry name" value="Tetraspanin"/>
    <property type="match status" value="1"/>
</dbReference>
<dbReference type="PRINTS" id="PR00259">
    <property type="entry name" value="TMFOUR"/>
</dbReference>
<protein>
    <recommendedName>
        <fullName evidence="6">Tetraspanin</fullName>
    </recommendedName>
</protein>
<dbReference type="GO" id="GO:0005886">
    <property type="term" value="C:plasma membrane"/>
    <property type="evidence" value="ECO:0007669"/>
    <property type="project" value="TreeGrafter"/>
</dbReference>